<dbReference type="EMBL" id="WJJP01000523">
    <property type="protein sequence ID" value="MBD3326083.1"/>
    <property type="molecule type" value="Genomic_DNA"/>
</dbReference>
<organism evidence="1 2">
    <name type="scientific">candidate division KSB3 bacterium</name>
    <dbReference type="NCBI Taxonomy" id="2044937"/>
    <lineage>
        <taxon>Bacteria</taxon>
        <taxon>candidate division KSB3</taxon>
    </lineage>
</organism>
<evidence type="ECO:0008006" key="3">
    <source>
        <dbReference type="Google" id="ProtNLM"/>
    </source>
</evidence>
<sequence length="284" mass="31968">MRDDIQQKPVLTIVHELPGRLRMRVSEPLHDPQRLEQSVKGHSGILSVDYTAVTHSILVRFDPQEVTREEIVIRVGFSLVLALEAERIQILIGQQTREMSDSAFYSGVLLAIAVGNRFLNPYYRSGSWFEWVVTLGTAWSVLDHGMLEVRQRGNFDPEVLSVVYLVTALLRKNFLPAAIFTWLTTFGRHLLHVPATGIELQPMEFADETAENPFYEVVIHPISPMSDKQMWLSLLPSVVKYATTGRADEGPGSFIDEIRKVSQLHGEVLEGLGGLRSGIPLKIR</sequence>
<gene>
    <name evidence="1" type="ORF">GF339_15970</name>
</gene>
<protein>
    <recommendedName>
        <fullName evidence="3">HMA domain-containing protein</fullName>
    </recommendedName>
</protein>
<comment type="caution">
    <text evidence="1">The sequence shown here is derived from an EMBL/GenBank/DDBJ whole genome shotgun (WGS) entry which is preliminary data.</text>
</comment>
<accession>A0A9D5Q753</accession>
<dbReference type="AlphaFoldDB" id="A0A9D5Q753"/>
<reference evidence="1" key="1">
    <citation type="submission" date="2019-11" db="EMBL/GenBank/DDBJ databases">
        <title>Microbial mats filling the niche in hypersaline microbial mats.</title>
        <authorList>
            <person name="Wong H.L."/>
            <person name="Macleod F.I."/>
            <person name="White R.A. III"/>
            <person name="Burns B.P."/>
        </authorList>
    </citation>
    <scope>NUCLEOTIDE SEQUENCE</scope>
    <source>
        <strain evidence="1">Rbin_158</strain>
    </source>
</reference>
<evidence type="ECO:0000313" key="2">
    <source>
        <dbReference type="Proteomes" id="UP000649604"/>
    </source>
</evidence>
<proteinExistence type="predicted"/>
<evidence type="ECO:0000313" key="1">
    <source>
        <dbReference type="EMBL" id="MBD3326083.1"/>
    </source>
</evidence>
<dbReference type="Proteomes" id="UP000649604">
    <property type="component" value="Unassembled WGS sequence"/>
</dbReference>
<name>A0A9D5Q753_9BACT</name>